<keyword evidence="7 9" id="KW-0067">ATP-binding</keyword>
<dbReference type="EC" id="2.7.1.148" evidence="2 9"/>
<dbReference type="Gene3D" id="3.30.70.890">
    <property type="entry name" value="GHMP kinase, C-terminal domain"/>
    <property type="match status" value="1"/>
</dbReference>
<dbReference type="GO" id="GO:0005524">
    <property type="term" value="F:ATP binding"/>
    <property type="evidence" value="ECO:0007669"/>
    <property type="project" value="UniProtKB-UniRule"/>
</dbReference>
<dbReference type="InterPro" id="IPR020568">
    <property type="entry name" value="Ribosomal_Su5_D2-typ_SF"/>
</dbReference>
<dbReference type="GO" id="GO:0016114">
    <property type="term" value="P:terpenoid biosynthetic process"/>
    <property type="evidence" value="ECO:0007669"/>
    <property type="project" value="UniProtKB-UniRule"/>
</dbReference>
<organism evidence="12">
    <name type="scientific">Anaerostipes caccae</name>
    <dbReference type="NCBI Taxonomy" id="105841"/>
    <lineage>
        <taxon>Bacteria</taxon>
        <taxon>Bacillati</taxon>
        <taxon>Bacillota</taxon>
        <taxon>Clostridia</taxon>
        <taxon>Lachnospirales</taxon>
        <taxon>Lachnospiraceae</taxon>
        <taxon>Anaerostipes</taxon>
    </lineage>
</organism>
<comment type="similarity">
    <text evidence="1 9">Belongs to the GHMP kinase family. IspE subfamily.</text>
</comment>
<feature type="active site" evidence="9">
    <location>
        <position position="11"/>
    </location>
</feature>
<dbReference type="EMBL" id="CACRSQ010000010">
    <property type="protein sequence ID" value="VYT39364.1"/>
    <property type="molecule type" value="Genomic_DNA"/>
</dbReference>
<dbReference type="InterPro" id="IPR006204">
    <property type="entry name" value="GHMP_kinase_N_dom"/>
</dbReference>
<dbReference type="Gene3D" id="3.30.230.10">
    <property type="match status" value="1"/>
</dbReference>
<evidence type="ECO:0000259" key="11">
    <source>
        <dbReference type="Pfam" id="PF08544"/>
    </source>
</evidence>
<dbReference type="HAMAP" id="MF_00061">
    <property type="entry name" value="IspE"/>
    <property type="match status" value="1"/>
</dbReference>
<dbReference type="Pfam" id="PF00288">
    <property type="entry name" value="GHMP_kinases_N"/>
    <property type="match status" value="1"/>
</dbReference>
<keyword evidence="5 9" id="KW-0547">Nucleotide-binding</keyword>
<dbReference type="RefSeq" id="WP_006568173.1">
    <property type="nucleotide sequence ID" value="NZ_BAABZP010000001.1"/>
</dbReference>
<dbReference type="SUPFAM" id="SSF54211">
    <property type="entry name" value="Ribosomal protein S5 domain 2-like"/>
    <property type="match status" value="1"/>
</dbReference>
<keyword evidence="6 9" id="KW-0418">Kinase</keyword>
<dbReference type="PANTHER" id="PTHR43527:SF2">
    <property type="entry name" value="4-DIPHOSPHOCYTIDYL-2-C-METHYL-D-ERYTHRITOL KINASE, CHLOROPLASTIC"/>
    <property type="match status" value="1"/>
</dbReference>
<accession>A0A6N2W9I0</accession>
<protein>
    <recommendedName>
        <fullName evidence="3 9">4-diphosphocytidyl-2-C-methyl-D-erythritol kinase</fullName>
        <shortName evidence="9">CMK</shortName>
        <ecNumber evidence="2 9">2.7.1.148</ecNumber>
    </recommendedName>
    <alternativeName>
        <fullName evidence="8 9">4-(cytidine-5'-diphospho)-2-C-methyl-D-erythritol kinase</fullName>
    </alternativeName>
</protein>
<dbReference type="AlphaFoldDB" id="A0A6N2W9I0"/>
<proteinExistence type="inferred from homology"/>
<evidence type="ECO:0000256" key="8">
    <source>
        <dbReference type="ARBA" id="ARBA00032554"/>
    </source>
</evidence>
<dbReference type="InterPro" id="IPR013750">
    <property type="entry name" value="GHMP_kinase_C_dom"/>
</dbReference>
<evidence type="ECO:0000256" key="3">
    <source>
        <dbReference type="ARBA" id="ARBA00017473"/>
    </source>
</evidence>
<gene>
    <name evidence="9 12" type="primary">ispE</name>
    <name evidence="12" type="ORF">ACLFYP115_03173</name>
</gene>
<evidence type="ECO:0000313" key="12">
    <source>
        <dbReference type="EMBL" id="VYT39364.1"/>
    </source>
</evidence>
<feature type="domain" description="GHMP kinase C-terminal" evidence="11">
    <location>
        <begin position="199"/>
        <end position="273"/>
    </location>
</feature>
<dbReference type="NCBIfam" id="NF011202">
    <property type="entry name" value="PRK14608.1"/>
    <property type="match status" value="1"/>
</dbReference>
<evidence type="ECO:0000256" key="6">
    <source>
        <dbReference type="ARBA" id="ARBA00022777"/>
    </source>
</evidence>
<keyword evidence="9" id="KW-0414">Isoprene biosynthesis</keyword>
<dbReference type="GO" id="GO:0050515">
    <property type="term" value="F:4-(cytidine 5'-diphospho)-2-C-methyl-D-erythritol kinase activity"/>
    <property type="evidence" value="ECO:0007669"/>
    <property type="project" value="UniProtKB-UniRule"/>
</dbReference>
<evidence type="ECO:0000256" key="7">
    <source>
        <dbReference type="ARBA" id="ARBA00022840"/>
    </source>
</evidence>
<dbReference type="NCBIfam" id="TIGR00154">
    <property type="entry name" value="ispE"/>
    <property type="match status" value="1"/>
</dbReference>
<evidence type="ECO:0000256" key="4">
    <source>
        <dbReference type="ARBA" id="ARBA00022679"/>
    </source>
</evidence>
<evidence type="ECO:0000256" key="2">
    <source>
        <dbReference type="ARBA" id="ARBA00012052"/>
    </source>
</evidence>
<comment type="catalytic activity">
    <reaction evidence="9">
        <text>4-CDP-2-C-methyl-D-erythritol + ATP = 4-CDP-2-C-methyl-D-erythritol 2-phosphate + ADP + H(+)</text>
        <dbReference type="Rhea" id="RHEA:18437"/>
        <dbReference type="ChEBI" id="CHEBI:15378"/>
        <dbReference type="ChEBI" id="CHEBI:30616"/>
        <dbReference type="ChEBI" id="CHEBI:57823"/>
        <dbReference type="ChEBI" id="CHEBI:57919"/>
        <dbReference type="ChEBI" id="CHEBI:456216"/>
        <dbReference type="EC" id="2.7.1.148"/>
    </reaction>
</comment>
<comment type="function">
    <text evidence="9">Catalyzes the phosphorylation of the position 2 hydroxy group of 4-diphosphocytidyl-2C-methyl-D-erythritol.</text>
</comment>
<dbReference type="PANTHER" id="PTHR43527">
    <property type="entry name" value="4-DIPHOSPHOCYTIDYL-2-C-METHYL-D-ERYTHRITOL KINASE, CHLOROPLASTIC"/>
    <property type="match status" value="1"/>
</dbReference>
<dbReference type="SUPFAM" id="SSF55060">
    <property type="entry name" value="GHMP Kinase, C-terminal domain"/>
    <property type="match status" value="1"/>
</dbReference>
<dbReference type="InterPro" id="IPR004424">
    <property type="entry name" value="IspE"/>
</dbReference>
<dbReference type="PIRSF" id="PIRSF010376">
    <property type="entry name" value="IspE"/>
    <property type="match status" value="1"/>
</dbReference>
<feature type="domain" description="GHMP kinase N-terminal" evidence="10">
    <location>
        <begin position="67"/>
        <end position="145"/>
    </location>
</feature>
<comment type="pathway">
    <text evidence="9">Isoprenoid biosynthesis; isopentenyl diphosphate biosynthesis via DXP pathway; isopentenyl diphosphate from 1-deoxy-D-xylulose 5-phosphate: step 3/6.</text>
</comment>
<evidence type="ECO:0000256" key="1">
    <source>
        <dbReference type="ARBA" id="ARBA00009684"/>
    </source>
</evidence>
<dbReference type="InterPro" id="IPR036554">
    <property type="entry name" value="GHMP_kinase_C_sf"/>
</dbReference>
<dbReference type="GO" id="GO:0019288">
    <property type="term" value="P:isopentenyl diphosphate biosynthetic process, methylerythritol 4-phosphate pathway"/>
    <property type="evidence" value="ECO:0007669"/>
    <property type="project" value="UniProtKB-UniRule"/>
</dbReference>
<dbReference type="InterPro" id="IPR014721">
    <property type="entry name" value="Ribsml_uS5_D2-typ_fold_subgr"/>
</dbReference>
<evidence type="ECO:0000259" key="10">
    <source>
        <dbReference type="Pfam" id="PF00288"/>
    </source>
</evidence>
<evidence type="ECO:0000256" key="9">
    <source>
        <dbReference type="HAMAP-Rule" id="MF_00061"/>
    </source>
</evidence>
<feature type="active site" evidence="9">
    <location>
        <position position="137"/>
    </location>
</feature>
<reference evidence="12" key="1">
    <citation type="submission" date="2019-11" db="EMBL/GenBank/DDBJ databases">
        <authorList>
            <person name="Feng L."/>
        </authorList>
    </citation>
    <scope>NUCLEOTIDE SEQUENCE</scope>
    <source>
        <strain evidence="12">AcaccaeLFYP115</strain>
    </source>
</reference>
<feature type="binding site" evidence="9">
    <location>
        <begin position="95"/>
        <end position="105"/>
    </location>
    <ligand>
        <name>ATP</name>
        <dbReference type="ChEBI" id="CHEBI:30616"/>
    </ligand>
</feature>
<dbReference type="UniPathway" id="UPA00056">
    <property type="reaction ID" value="UER00094"/>
</dbReference>
<keyword evidence="4 9" id="KW-0808">Transferase</keyword>
<sequence>MKKVVLKAYGKVNLGLDVVRRRDDGYHEVRMIMQTVGLFDRLELKKTSGDSVTLSANLRFLPVNEQNLVCQAIAAVKKKYSIKSGVEAYLEKRIPIAAGMAGGSSDCAAALRGMNRLFELGLKEEELCEIGAGLGADVPYCVIGGTALAEGIGEKLTKLPPVPHCHILIAKPGVSVSTKTVYENLDVPGLLSHPDITGMISAIENQDLKGITGRMENVLETVTIPRYPVIHEIKEFLLKQGAESALMSGSGPTVFGIFASEEKAQRALSNLRSFEDVKQAYVVAPVNRES</sequence>
<dbReference type="Pfam" id="PF08544">
    <property type="entry name" value="GHMP_kinases_C"/>
    <property type="match status" value="1"/>
</dbReference>
<evidence type="ECO:0000256" key="5">
    <source>
        <dbReference type="ARBA" id="ARBA00022741"/>
    </source>
</evidence>
<name>A0A6N2W9I0_9FIRM</name>